<dbReference type="EMBL" id="CBXF010000002">
    <property type="protein sequence ID" value="CDL80963.1"/>
    <property type="molecule type" value="Genomic_DNA"/>
</dbReference>
<organism evidence="3 4">
    <name type="scientific">Xenorhabdus szentirmaii DSM 16338</name>
    <dbReference type="NCBI Taxonomy" id="1427518"/>
    <lineage>
        <taxon>Bacteria</taxon>
        <taxon>Pseudomonadati</taxon>
        <taxon>Pseudomonadota</taxon>
        <taxon>Gammaproteobacteria</taxon>
        <taxon>Enterobacterales</taxon>
        <taxon>Morganellaceae</taxon>
        <taxon>Xenorhabdus</taxon>
    </lineage>
</organism>
<evidence type="ECO:0000259" key="2">
    <source>
        <dbReference type="PROSITE" id="PS51688"/>
    </source>
</evidence>
<protein>
    <recommendedName>
        <fullName evidence="2">Peptidase S74 domain-containing protein</fullName>
    </recommendedName>
</protein>
<reference evidence="3" key="1">
    <citation type="submission" date="2013-11" db="EMBL/GenBank/DDBJ databases">
        <title>Draft genome sequence and annotation of the entomopathogenic bacteria, Xenorhabdus cabanillasi strain JM26 and Xenorhabdus szentirmai strain DSM 16338.</title>
        <authorList>
            <person name="Gualtieri M."/>
            <person name="Ogier J.C."/>
            <person name="Pages S."/>
            <person name="Givaudan A."/>
            <person name="Gaudriault S."/>
        </authorList>
    </citation>
    <scope>NUCLEOTIDE SEQUENCE [LARGE SCALE GENOMIC DNA]</scope>
    <source>
        <strain evidence="3">DSM 16338</strain>
    </source>
</reference>
<feature type="region of interest" description="Disordered" evidence="1">
    <location>
        <begin position="160"/>
        <end position="242"/>
    </location>
</feature>
<dbReference type="PROSITE" id="PS51688">
    <property type="entry name" value="ICA"/>
    <property type="match status" value="1"/>
</dbReference>
<keyword evidence="4" id="KW-1185">Reference proteome</keyword>
<dbReference type="Pfam" id="PF13884">
    <property type="entry name" value="Peptidase_S74"/>
    <property type="match status" value="1"/>
</dbReference>
<dbReference type="RefSeq" id="WP_051462264.1">
    <property type="nucleotide sequence ID" value="NZ_CAWLWS010000002.1"/>
</dbReference>
<dbReference type="InterPro" id="IPR030392">
    <property type="entry name" value="S74_ICA"/>
</dbReference>
<gene>
    <name evidence="3" type="ORF">XSR1_100016</name>
</gene>
<evidence type="ECO:0000256" key="1">
    <source>
        <dbReference type="SAM" id="MobiDB-lite"/>
    </source>
</evidence>
<feature type="domain" description="Peptidase S74" evidence="2">
    <location>
        <begin position="1169"/>
        <end position="1260"/>
    </location>
</feature>
<dbReference type="STRING" id="1427518.XSR1_100016"/>
<feature type="region of interest" description="Disordered" evidence="1">
    <location>
        <begin position="269"/>
        <end position="311"/>
    </location>
</feature>
<dbReference type="Proteomes" id="UP000019202">
    <property type="component" value="Unassembled WGS sequence"/>
</dbReference>
<feature type="compositionally biased region" description="Polar residues" evidence="1">
    <location>
        <begin position="375"/>
        <end position="387"/>
    </location>
</feature>
<feature type="region of interest" description="Disordered" evidence="1">
    <location>
        <begin position="365"/>
        <end position="392"/>
    </location>
</feature>
<feature type="compositionally biased region" description="Low complexity" evidence="1">
    <location>
        <begin position="365"/>
        <end position="374"/>
    </location>
</feature>
<feature type="compositionally biased region" description="Low complexity" evidence="1">
    <location>
        <begin position="190"/>
        <end position="204"/>
    </location>
</feature>
<name>W1IT29_9GAMM</name>
<accession>W1IT29</accession>
<feature type="compositionally biased region" description="Polar residues" evidence="1">
    <location>
        <begin position="270"/>
        <end position="298"/>
    </location>
</feature>
<feature type="compositionally biased region" description="Polar residues" evidence="1">
    <location>
        <begin position="205"/>
        <end position="242"/>
    </location>
</feature>
<proteinExistence type="predicted"/>
<evidence type="ECO:0000313" key="4">
    <source>
        <dbReference type="Proteomes" id="UP000019202"/>
    </source>
</evidence>
<sequence>MWYREGTNSFEKESKKVKGVGTSWSQAKYGVMPGMVLIGSDNLLYEIESVQSDTELTLTEAYKGGSIKDQPCRIITTYEGDLSQFSARFSALLQSISTDFREIRRWLTSPSPVVIIRDDGTKFTADSLETIYAAHKTRVGWFDKNRALITDAGHQAANAANSAKAAKESQTAAQASEEKATNSAKAVKDSLIAASSSQSSAKISENNAKTSETNAANSVKDAASSQVAAKTSENNTANSAKEANASQLAAKISETNVANLAKEAKLSELASKTSETNAKSSEVSANLSEDNAKASENSATEKAKQASSSQIAAKASETNAESFKYASAKSASNAFSSANKAEQEANKAIGAATSAAISESNASISAKSAKTSESNAKLSETNTATSEKNARVSEGNAELFKFEAENSAKDAANTLAKLGNDAKVADNAAKVAKLSETNSKASEATTKASEANALNAANAAKSSQDAAKVSETNATHSAQLASVSQASAKASEDVAVSSINAAQEAATLATKKAELAAASESKALDAANRATLAAQIKEDLLKGKTLAISLGSDKPTWTKIAEVVMPQHPGKPSTIRIELVGGSGYNVGAYQQTAMSEIVLRSGNGYPKGINASLYRTNNGAANNVATINTKDDEYDVYVHFGAYPFDLICNVQQTNVTVLNVGKLSTPLETLPEGVLEGKTYNYVLASAVDERGNLSIDTNLYGPGFVSGVRGKDRTWIEPKNGEACWLANLGDRYVGEFKHPKKSGTAAILEEHYTKGESDGKYQPKGDYAIDQNTVSNSRKINGKSLLSDITLNAADVGAFHRGLKDTVSKDNVPWNAASGIYNANYGGHTQIIVHFNMGTSGFSTPSLQLKSVYKNNSIAYRSARDGYGFEEPWTEFYTTKNKPSASDVDAYSKGESDGKYALKNSKEELKVGYLTASWSNDYTGVKLTKPDGRYAVIETSPHGGAPLNFIYREKDGANIFVAALPQKTGVIALENYAYSKDESDNKYQPKGNYANAASHTFSGEVRAPNVITGAVNNQSFFFQADGVWRWTVQQGGVWKGEIHHPGRGGVFALQGDSYTKGESDNKYQPKGNYANRGDSYTKGESDGRYLEKSGGEIHGNLLFKGNGRRHIIFNNGSQVDGYIYKDSGSHLMFNNGVNGGDWQMRTDGSFYCGGNGNFNDVYIRSDKRAKKDIATISDASEKLSKLSGYTYTISDDNNNSSRSAGLIAQEVQDILPEAVTKDENGLLRLNYNSVIGLLVESVKDLQKQVDALKNNR</sequence>
<feature type="region of interest" description="Disordered" evidence="1">
    <location>
        <begin position="1064"/>
        <end position="1091"/>
    </location>
</feature>
<comment type="caution">
    <text evidence="3">The sequence shown here is derived from an EMBL/GenBank/DDBJ whole genome shotgun (WGS) entry which is preliminary data.</text>
</comment>
<evidence type="ECO:0000313" key="3">
    <source>
        <dbReference type="EMBL" id="CDL80963.1"/>
    </source>
</evidence>
<dbReference type="AlphaFoldDB" id="W1IT29"/>